<dbReference type="eggNOG" id="COG1253">
    <property type="taxonomic scope" value="Bacteria"/>
</dbReference>
<name>A0A081NM23_9GAMM</name>
<keyword evidence="6 7" id="KW-1133">Transmembrane helix</keyword>
<gene>
    <name evidence="9" type="ORF">GZ78_06090</name>
</gene>
<comment type="subcellular location">
    <subcellularLocation>
        <location evidence="1">Cell membrane</location>
        <topology evidence="1">Multi-pass membrane protein</topology>
    </subcellularLocation>
</comment>
<keyword evidence="4" id="KW-0677">Repeat</keyword>
<keyword evidence="10" id="KW-1185">Reference proteome</keyword>
<dbReference type="STRING" id="1137799.GZ78_06090"/>
<evidence type="ECO:0000256" key="5">
    <source>
        <dbReference type="ARBA" id="ARBA00023122"/>
    </source>
</evidence>
<sequence>MLLVVAVACLIVAVTAILSIIESAIIYVDDLRLATILRNKPVNKADIKYVIKHKEAHLSSMVMLITFISIAGSSLIGAIAARHFNDAGLAVFTALLTYCMLVFAKILPKLFAVQMAESVLNRSARSVRVICFVLRPLLKMTLVWVRLFRIENAQEPSRDELKGIIRHFNKSGVIEREERKMAELALKMNQKTLAALTIEDGPMVWLPSDSKVQDIQAFICKHSYKRYLVVNAGEVVGIVLYRHITSCLVNGSSEKTVGELAKQVIFLEEGNTLLDAVKAFDQARSSVALLAGQNPEQTRMVTAKQVYQAILQAS</sequence>
<feature type="transmembrane region" description="Helical" evidence="7">
    <location>
        <begin position="87"/>
        <end position="107"/>
    </location>
</feature>
<accession>A0A081NM23</accession>
<feature type="transmembrane region" description="Helical" evidence="7">
    <location>
        <begin position="58"/>
        <end position="80"/>
    </location>
</feature>
<dbReference type="OrthoDB" id="6191987at2"/>
<organism evidence="9 10">
    <name type="scientific">Endozoicomonas numazuensis</name>
    <dbReference type="NCBI Taxonomy" id="1137799"/>
    <lineage>
        <taxon>Bacteria</taxon>
        <taxon>Pseudomonadati</taxon>
        <taxon>Pseudomonadota</taxon>
        <taxon>Gammaproteobacteria</taxon>
        <taxon>Oceanospirillales</taxon>
        <taxon>Endozoicomonadaceae</taxon>
        <taxon>Endozoicomonas</taxon>
    </lineage>
</organism>
<dbReference type="EMBL" id="JOKH01000001">
    <property type="protein sequence ID" value="KEQ19496.1"/>
    <property type="molecule type" value="Genomic_DNA"/>
</dbReference>
<dbReference type="PANTHER" id="PTHR22777">
    <property type="entry name" value="HEMOLYSIN-RELATED"/>
    <property type="match status" value="1"/>
</dbReference>
<dbReference type="RefSeq" id="WP_034833368.1">
    <property type="nucleotide sequence ID" value="NZ_JOKH01000001.1"/>
</dbReference>
<evidence type="ECO:0000313" key="9">
    <source>
        <dbReference type="EMBL" id="KEQ19496.1"/>
    </source>
</evidence>
<dbReference type="PROSITE" id="PS51846">
    <property type="entry name" value="CNNM"/>
    <property type="match status" value="1"/>
</dbReference>
<evidence type="ECO:0000256" key="4">
    <source>
        <dbReference type="ARBA" id="ARBA00022737"/>
    </source>
</evidence>
<comment type="similarity">
    <text evidence="2">Belongs to the UPF0053 family.</text>
</comment>
<reference evidence="9 10" key="1">
    <citation type="submission" date="2014-06" db="EMBL/GenBank/DDBJ databases">
        <title>Whole Genome Sequences of Three Symbiotic Endozoicomonas Bacteria.</title>
        <authorList>
            <person name="Neave M.J."/>
            <person name="Apprill A."/>
            <person name="Voolstra C.R."/>
        </authorList>
    </citation>
    <scope>NUCLEOTIDE SEQUENCE [LARGE SCALE GENOMIC DNA]</scope>
    <source>
        <strain evidence="9 10">DSM 25634</strain>
    </source>
</reference>
<proteinExistence type="inferred from homology"/>
<evidence type="ECO:0000256" key="7">
    <source>
        <dbReference type="SAM" id="Phobius"/>
    </source>
</evidence>
<comment type="caution">
    <text evidence="9">The sequence shown here is derived from an EMBL/GenBank/DDBJ whole genome shotgun (WGS) entry which is preliminary data.</text>
</comment>
<dbReference type="AlphaFoldDB" id="A0A081NM23"/>
<keyword evidence="6 7" id="KW-0472">Membrane</keyword>
<evidence type="ECO:0000313" key="10">
    <source>
        <dbReference type="Proteomes" id="UP000028073"/>
    </source>
</evidence>
<dbReference type="Proteomes" id="UP000028073">
    <property type="component" value="Unassembled WGS sequence"/>
</dbReference>
<dbReference type="SUPFAM" id="SSF54631">
    <property type="entry name" value="CBS-domain pair"/>
    <property type="match status" value="1"/>
</dbReference>
<evidence type="ECO:0000259" key="8">
    <source>
        <dbReference type="PROSITE" id="PS51846"/>
    </source>
</evidence>
<keyword evidence="6 7" id="KW-0812">Transmembrane</keyword>
<evidence type="ECO:0000256" key="2">
    <source>
        <dbReference type="ARBA" id="ARBA00006337"/>
    </source>
</evidence>
<dbReference type="Gene3D" id="3.10.580.10">
    <property type="entry name" value="CBS-domain"/>
    <property type="match status" value="1"/>
</dbReference>
<dbReference type="Pfam" id="PF01595">
    <property type="entry name" value="CNNM"/>
    <property type="match status" value="1"/>
</dbReference>
<protein>
    <recommendedName>
        <fullName evidence="8">CNNM transmembrane domain-containing protein</fullName>
    </recommendedName>
</protein>
<dbReference type="InterPro" id="IPR002550">
    <property type="entry name" value="CNNM"/>
</dbReference>
<feature type="domain" description="CNNM transmembrane" evidence="8">
    <location>
        <begin position="1"/>
        <end position="178"/>
    </location>
</feature>
<dbReference type="PANTHER" id="PTHR22777:SF32">
    <property type="entry name" value="UPF0053 INNER MEMBRANE PROTEIN YFJD"/>
    <property type="match status" value="1"/>
</dbReference>
<evidence type="ECO:0000256" key="6">
    <source>
        <dbReference type="PROSITE-ProRule" id="PRU01193"/>
    </source>
</evidence>
<keyword evidence="3" id="KW-1003">Cell membrane</keyword>
<keyword evidence="5" id="KW-0129">CBS domain</keyword>
<dbReference type="InterPro" id="IPR046342">
    <property type="entry name" value="CBS_dom_sf"/>
</dbReference>
<evidence type="ECO:0000256" key="3">
    <source>
        <dbReference type="ARBA" id="ARBA00022475"/>
    </source>
</evidence>
<evidence type="ECO:0000256" key="1">
    <source>
        <dbReference type="ARBA" id="ARBA00004651"/>
    </source>
</evidence>
<dbReference type="GO" id="GO:0005886">
    <property type="term" value="C:plasma membrane"/>
    <property type="evidence" value="ECO:0007669"/>
    <property type="project" value="UniProtKB-SubCell"/>
</dbReference>